<evidence type="ECO:0000256" key="4">
    <source>
        <dbReference type="ARBA" id="ARBA00022729"/>
    </source>
</evidence>
<dbReference type="GO" id="GO:0010052">
    <property type="term" value="P:guard cell differentiation"/>
    <property type="evidence" value="ECO:0007669"/>
    <property type="project" value="UniProtKB-UniRule"/>
</dbReference>
<keyword evidence="3 6" id="KW-0964">Secreted</keyword>
<evidence type="ECO:0000256" key="6">
    <source>
        <dbReference type="RuleBase" id="RU367102"/>
    </source>
</evidence>
<dbReference type="EMBL" id="JACMSC010000014">
    <property type="protein sequence ID" value="KAG6489871.1"/>
    <property type="molecule type" value="Genomic_DNA"/>
</dbReference>
<comment type="function">
    <text evidence="6">Controls stomatal patterning.</text>
</comment>
<proteinExistence type="inferred from homology"/>
<keyword evidence="5" id="KW-1015">Disulfide bond</keyword>
<gene>
    <name evidence="7" type="ORF">ZIOFF_051152</name>
</gene>
<dbReference type="InterPro" id="IPR039455">
    <property type="entry name" value="EPFL"/>
</dbReference>
<evidence type="ECO:0000313" key="8">
    <source>
        <dbReference type="Proteomes" id="UP000734854"/>
    </source>
</evidence>
<dbReference type="PANTHER" id="PTHR33109:SF93">
    <property type="entry name" value="EPIDERMAL PATTERNING FACTOR-LIKE PROTEIN"/>
    <property type="match status" value="1"/>
</dbReference>
<comment type="caution">
    <text evidence="7">The sequence shown here is derived from an EMBL/GenBank/DDBJ whole genome shotgun (WGS) entry which is preliminary data.</text>
</comment>
<dbReference type="AlphaFoldDB" id="A0A8J5KMP3"/>
<reference evidence="7 8" key="1">
    <citation type="submission" date="2020-08" db="EMBL/GenBank/DDBJ databases">
        <title>Plant Genome Project.</title>
        <authorList>
            <person name="Zhang R.-G."/>
        </authorList>
    </citation>
    <scope>NUCLEOTIDE SEQUENCE [LARGE SCALE GENOMIC DNA]</scope>
    <source>
        <tissue evidence="7">Rhizome</tissue>
    </source>
</reference>
<keyword evidence="6" id="KW-0217">Developmental protein</keyword>
<comment type="subcellular location">
    <subcellularLocation>
        <location evidence="1 6">Secreted</location>
    </subcellularLocation>
</comment>
<keyword evidence="8" id="KW-1185">Reference proteome</keyword>
<accession>A0A8J5KMP3</accession>
<organism evidence="7 8">
    <name type="scientific">Zingiber officinale</name>
    <name type="common">Ginger</name>
    <name type="synonym">Amomum zingiber</name>
    <dbReference type="NCBI Taxonomy" id="94328"/>
    <lineage>
        <taxon>Eukaryota</taxon>
        <taxon>Viridiplantae</taxon>
        <taxon>Streptophyta</taxon>
        <taxon>Embryophyta</taxon>
        <taxon>Tracheophyta</taxon>
        <taxon>Spermatophyta</taxon>
        <taxon>Magnoliopsida</taxon>
        <taxon>Liliopsida</taxon>
        <taxon>Zingiberales</taxon>
        <taxon>Zingiberaceae</taxon>
        <taxon>Zingiber</taxon>
    </lineage>
</organism>
<dbReference type="Pfam" id="PF17181">
    <property type="entry name" value="EPF"/>
    <property type="match status" value="1"/>
</dbReference>
<evidence type="ECO:0000256" key="5">
    <source>
        <dbReference type="ARBA" id="ARBA00023157"/>
    </source>
</evidence>
<evidence type="ECO:0000256" key="3">
    <source>
        <dbReference type="ARBA" id="ARBA00022525"/>
    </source>
</evidence>
<evidence type="ECO:0000256" key="1">
    <source>
        <dbReference type="ARBA" id="ARBA00004613"/>
    </source>
</evidence>
<dbReference type="GO" id="GO:0005576">
    <property type="term" value="C:extracellular region"/>
    <property type="evidence" value="ECO:0007669"/>
    <property type="project" value="UniProtKB-SubCell"/>
</dbReference>
<dbReference type="PANTHER" id="PTHR33109">
    <property type="entry name" value="EPIDERMAL PATTERNING FACTOR-LIKE PROTEIN 4"/>
    <property type="match status" value="1"/>
</dbReference>
<keyword evidence="4" id="KW-0732">Signal</keyword>
<evidence type="ECO:0000256" key="2">
    <source>
        <dbReference type="ARBA" id="ARBA00008127"/>
    </source>
</evidence>
<dbReference type="Proteomes" id="UP000734854">
    <property type="component" value="Unassembled WGS sequence"/>
</dbReference>
<name>A0A8J5KMP3_ZINOF</name>
<evidence type="ECO:0000313" key="7">
    <source>
        <dbReference type="EMBL" id="KAG6489871.1"/>
    </source>
</evidence>
<protein>
    <recommendedName>
        <fullName evidence="6">Epidermal patterning factor-like protein</fullName>
    </recommendedName>
</protein>
<comment type="similarity">
    <text evidence="2 6">Belongs to the plant cysteine rich small secretory peptide family. Epidermal patterning factor subfamily.</text>
</comment>
<sequence>MKCSDGRIDNVQKTSLSSVWSYPILPRPSLYQETTCPQQLSHSISISCQAKEALPCASGTAQQQPPPPPYCHPNYNILSLFLLFASVHSARRTQGRALLEPREAAKVRLFPLSLASCCADCVMDDVFDQGQEEEGGGSVASASCSDCVMDGVFDQGQGEEGGGSVAAAMIGSRPPRCEGRCLSCGPCEAVQVPAIPQDITPAAVSSRGDEGSSIYKPLSWKCKCGGMILNP</sequence>